<accession>A0AAN1XZE8</accession>
<organism evidence="3 4">
    <name type="scientific">Vulcanimicrobium alpinum</name>
    <dbReference type="NCBI Taxonomy" id="3016050"/>
    <lineage>
        <taxon>Bacteria</taxon>
        <taxon>Bacillati</taxon>
        <taxon>Vulcanimicrobiota</taxon>
        <taxon>Vulcanimicrobiia</taxon>
        <taxon>Vulcanimicrobiales</taxon>
        <taxon>Vulcanimicrobiaceae</taxon>
        <taxon>Vulcanimicrobium</taxon>
    </lineage>
</organism>
<evidence type="ECO:0000313" key="4">
    <source>
        <dbReference type="Proteomes" id="UP001317532"/>
    </source>
</evidence>
<proteinExistence type="predicted"/>
<name>A0AAN1XZE8_UNVUL</name>
<reference evidence="3 4" key="1">
    <citation type="journal article" date="2022" name="ISME Commun">
        <title>Vulcanimicrobium alpinus gen. nov. sp. nov., the first cultivated representative of the candidate phylum 'Eremiobacterota', is a metabolically versatile aerobic anoxygenic phototroph.</title>
        <authorList>
            <person name="Yabe S."/>
            <person name="Muto K."/>
            <person name="Abe K."/>
            <person name="Yokota A."/>
            <person name="Staudigel H."/>
            <person name="Tebo B.M."/>
        </authorList>
    </citation>
    <scope>NUCLEOTIDE SEQUENCE [LARGE SCALE GENOMIC DNA]</scope>
    <source>
        <strain evidence="3 4">WC8-2</strain>
    </source>
</reference>
<feature type="domain" description="Dynamin N-terminal" evidence="2">
    <location>
        <begin position="689"/>
        <end position="735"/>
    </location>
</feature>
<dbReference type="Gene3D" id="3.40.50.300">
    <property type="entry name" value="P-loop containing nucleotide triphosphate hydrolases"/>
    <property type="match status" value="2"/>
</dbReference>
<dbReference type="RefSeq" id="WP_317994791.1">
    <property type="nucleotide sequence ID" value="NZ_AP025523.1"/>
</dbReference>
<evidence type="ECO:0000313" key="3">
    <source>
        <dbReference type="EMBL" id="BDE07178.1"/>
    </source>
</evidence>
<dbReference type="Proteomes" id="UP001317532">
    <property type="component" value="Chromosome"/>
</dbReference>
<dbReference type="InterPro" id="IPR051943">
    <property type="entry name" value="TRAFAC_Dynamin-like_GTPase"/>
</dbReference>
<dbReference type="Pfam" id="PF00350">
    <property type="entry name" value="Dynamin_N"/>
    <property type="match status" value="2"/>
</dbReference>
<dbReference type="PANTHER" id="PTHR43681">
    <property type="entry name" value="TRANSMEMBRANE GTPASE FZO"/>
    <property type="match status" value="1"/>
</dbReference>
<gene>
    <name evidence="3" type="ORF">WPS_24540</name>
</gene>
<evidence type="ECO:0000259" key="2">
    <source>
        <dbReference type="Pfam" id="PF00350"/>
    </source>
</evidence>
<feature type="coiled-coil region" evidence="1">
    <location>
        <begin position="892"/>
        <end position="919"/>
    </location>
</feature>
<dbReference type="InterPro" id="IPR027417">
    <property type="entry name" value="P-loop_NTPase"/>
</dbReference>
<dbReference type="EMBL" id="AP025523">
    <property type="protein sequence ID" value="BDE07178.1"/>
    <property type="molecule type" value="Genomic_DNA"/>
</dbReference>
<dbReference type="PANTHER" id="PTHR43681:SF1">
    <property type="entry name" value="SARCALUMENIN"/>
    <property type="match status" value="1"/>
</dbReference>
<evidence type="ECO:0000256" key="1">
    <source>
        <dbReference type="SAM" id="Coils"/>
    </source>
</evidence>
<feature type="domain" description="Dynamin N-terminal" evidence="2">
    <location>
        <begin position="57"/>
        <end position="218"/>
    </location>
</feature>
<dbReference type="AlphaFoldDB" id="A0AAN1XZE8"/>
<keyword evidence="1" id="KW-0175">Coiled coil</keyword>
<dbReference type="SUPFAM" id="SSF52540">
    <property type="entry name" value="P-loop containing nucleoside triphosphate hydrolases"/>
    <property type="match status" value="2"/>
</dbReference>
<keyword evidence="4" id="KW-1185">Reference proteome</keyword>
<dbReference type="KEGG" id="vab:WPS_24540"/>
<dbReference type="InterPro" id="IPR045063">
    <property type="entry name" value="Dynamin_N"/>
</dbReference>
<protein>
    <recommendedName>
        <fullName evidence="2">Dynamin N-terminal domain-containing protein</fullName>
    </recommendedName>
</protein>
<sequence length="943" mass="100837">MTDPLEAYRAARDDVADCLAELRTIVAAAADQRHDADSDDAALERTIARLRDGRFVLAVVGEFSSGKSFLLNALLGKVQFDERAGSRRITGLLATDINPSTATITELQYAAEESATAIYPGGREERIPLGRLARFVAVGEEAKLHDATGDESGAPELVRVTVDSPFLQSGFVVADTPGLASINPAHRRATLRYLPGADSVLYLIDTQQPFTEGDASFLGIVRRYIESVFIVQTKIDLWRMREGSANGEARETWQAAAQRIVAQTALHAPGTPVFPLSAREYAEGLLAHDDALIAQSRFREFLAALDASLVATTGRSRLRRAAAEARRIATHAADAFAFEAAACEMPAAALRLRRDAIAPVLDAFDAAAHAGQERLHDAGTTLAAATRAQGAQMRAALARTLLRAFDTADVARLRDRAKLHILVDDVLATAVGRFAADIAELVAKRLRHDARAASTDVVGAARAADAEGALTLLLDAVAAERLPVTESAAAAFGADPASGAWSSDLETGIRSSIVLGALGGPAVGFVDAIATRFASGPPGTYMKRELLADLEGGIAAAFDADLGAYVDRIAERIAAIAASLATRVAALAPRVRVESLGPLERALASHAAGADRAAAARDARARAGEVHALATRIETRTEAFARTSRVGRAELADPAVPLDPAAGRAQVAVEHRFDPSTYEHGLHPERWRVALLGAFKRGKSSLINAIAGARVLPDEGSDVEMHFPVHVRYGPENKAYALGDDAGWNAIPLGDALEAATRTPVLIETPWSLPRQLVLVHAPAFDSGFPLAPEIARAAASAASEVVALFSRQLSDRELELYGRVAETGKAMTFVHTMADHEDAAERRNVVMLADRYLRERGIAPQRTFTISTLEFREAQAAGRAPAGWNELIALRSTLEGHAEEHMARLERAERDRAERERLAASRPVQEQATERRSFLGRLFGGR</sequence>